<feature type="compositionally biased region" description="Basic and acidic residues" evidence="6">
    <location>
        <begin position="317"/>
        <end position="330"/>
    </location>
</feature>
<dbReference type="Pfam" id="PF00069">
    <property type="entry name" value="Pkinase"/>
    <property type="match status" value="1"/>
</dbReference>
<dbReference type="GO" id="GO:0004672">
    <property type="term" value="F:protein kinase activity"/>
    <property type="evidence" value="ECO:0007669"/>
    <property type="project" value="InterPro"/>
</dbReference>
<evidence type="ECO:0000256" key="1">
    <source>
        <dbReference type="ARBA" id="ARBA00022679"/>
    </source>
</evidence>
<comment type="similarity">
    <text evidence="5">Belongs to the protein kinase superfamily. Ser/Thr protein kinase family. GCN2 subfamily.</text>
</comment>
<gene>
    <name evidence="8" type="ORF">Pcinc_034028</name>
</gene>
<keyword evidence="4" id="KW-0067">ATP-binding</keyword>
<dbReference type="GO" id="GO:0005737">
    <property type="term" value="C:cytoplasm"/>
    <property type="evidence" value="ECO:0007669"/>
    <property type="project" value="TreeGrafter"/>
</dbReference>
<dbReference type="Proteomes" id="UP001286313">
    <property type="component" value="Unassembled WGS sequence"/>
</dbReference>
<keyword evidence="1" id="KW-0808">Transferase</keyword>
<organism evidence="8 9">
    <name type="scientific">Petrolisthes cinctipes</name>
    <name type="common">Flat porcelain crab</name>
    <dbReference type="NCBI Taxonomy" id="88211"/>
    <lineage>
        <taxon>Eukaryota</taxon>
        <taxon>Metazoa</taxon>
        <taxon>Ecdysozoa</taxon>
        <taxon>Arthropoda</taxon>
        <taxon>Crustacea</taxon>
        <taxon>Multicrustacea</taxon>
        <taxon>Malacostraca</taxon>
        <taxon>Eumalacostraca</taxon>
        <taxon>Eucarida</taxon>
        <taxon>Decapoda</taxon>
        <taxon>Pleocyemata</taxon>
        <taxon>Anomura</taxon>
        <taxon>Galatheoidea</taxon>
        <taxon>Porcellanidae</taxon>
        <taxon>Petrolisthes</taxon>
    </lineage>
</organism>
<dbReference type="AlphaFoldDB" id="A0AAE1ER38"/>
<evidence type="ECO:0000313" key="9">
    <source>
        <dbReference type="Proteomes" id="UP001286313"/>
    </source>
</evidence>
<dbReference type="PRINTS" id="PR01217">
    <property type="entry name" value="PRICHEXTENSN"/>
</dbReference>
<accession>A0AAE1ER38</accession>
<keyword evidence="2" id="KW-0547">Nucleotide-binding</keyword>
<dbReference type="InterPro" id="IPR011009">
    <property type="entry name" value="Kinase-like_dom_sf"/>
</dbReference>
<dbReference type="PROSITE" id="PS00108">
    <property type="entry name" value="PROTEIN_KINASE_ST"/>
    <property type="match status" value="1"/>
</dbReference>
<dbReference type="GO" id="GO:0005524">
    <property type="term" value="F:ATP binding"/>
    <property type="evidence" value="ECO:0007669"/>
    <property type="project" value="UniProtKB-KW"/>
</dbReference>
<dbReference type="InterPro" id="IPR050339">
    <property type="entry name" value="CC_SR_Kinase"/>
</dbReference>
<feature type="region of interest" description="Disordered" evidence="6">
    <location>
        <begin position="317"/>
        <end position="345"/>
    </location>
</feature>
<dbReference type="GO" id="GO:0005634">
    <property type="term" value="C:nucleus"/>
    <property type="evidence" value="ECO:0007669"/>
    <property type="project" value="TreeGrafter"/>
</dbReference>
<keyword evidence="9" id="KW-1185">Reference proteome</keyword>
<dbReference type="SUPFAM" id="SSF56112">
    <property type="entry name" value="Protein kinase-like (PK-like)"/>
    <property type="match status" value="1"/>
</dbReference>
<evidence type="ECO:0000256" key="6">
    <source>
        <dbReference type="SAM" id="MobiDB-lite"/>
    </source>
</evidence>
<feature type="domain" description="Protein kinase" evidence="7">
    <location>
        <begin position="1"/>
        <end position="312"/>
    </location>
</feature>
<sequence>MMIISFRPGKTLESCVPRLVRQPLPTRLRTIASIVRRLREIHEAGIIHHDIKSDNILLSEMDGVVSFIDFGLGGKLGKIWRNKRSRKTERQREFRIYSPEFLQCHPSGPHMDVYSLGMMLAEIIKFRPTSKFFKFCVDNFWCGLFGNREATSTPYNTTLTPQHITTAPQHTTTPPQHIITPPQHTTTLTPQHTTTPPQPTTTLTPQHTTTPPQHTTTLTPQHTTTPPQHTTTPPQHTTTLTPQHTTTLTPQHTTTPPQHTTTPPQHTTTPPSTSTVMPWPRELKRLVKRMKSFDQHQRPSVDEILCQLDSMLTKVLQKEEEENKRREEKKKLKMEKKMMKKGKKK</sequence>
<evidence type="ECO:0000313" key="8">
    <source>
        <dbReference type="EMBL" id="KAK3859888.1"/>
    </source>
</evidence>
<dbReference type="Gene3D" id="1.10.510.10">
    <property type="entry name" value="Transferase(Phosphotransferase) domain 1"/>
    <property type="match status" value="2"/>
</dbReference>
<dbReference type="InterPro" id="IPR008271">
    <property type="entry name" value="Ser/Thr_kinase_AS"/>
</dbReference>
<keyword evidence="3" id="KW-0418">Kinase</keyword>
<dbReference type="EMBL" id="JAWQEG010004879">
    <property type="protein sequence ID" value="KAK3859888.1"/>
    <property type="molecule type" value="Genomic_DNA"/>
</dbReference>
<evidence type="ECO:0000256" key="3">
    <source>
        <dbReference type="ARBA" id="ARBA00022777"/>
    </source>
</evidence>
<feature type="compositionally biased region" description="Low complexity" evidence="6">
    <location>
        <begin position="160"/>
        <end position="271"/>
    </location>
</feature>
<proteinExistence type="inferred from homology"/>
<dbReference type="PANTHER" id="PTHR11042:SF190">
    <property type="entry name" value="MITOSIS INHIBITOR PROTEIN KINASE MIK1"/>
    <property type="match status" value="1"/>
</dbReference>
<name>A0AAE1ER38_PETCI</name>
<evidence type="ECO:0000256" key="4">
    <source>
        <dbReference type="ARBA" id="ARBA00022840"/>
    </source>
</evidence>
<feature type="compositionally biased region" description="Basic residues" evidence="6">
    <location>
        <begin position="331"/>
        <end position="345"/>
    </location>
</feature>
<protein>
    <recommendedName>
        <fullName evidence="7">Protein kinase domain-containing protein</fullName>
    </recommendedName>
</protein>
<feature type="region of interest" description="Disordered" evidence="6">
    <location>
        <begin position="152"/>
        <end position="277"/>
    </location>
</feature>
<dbReference type="InterPro" id="IPR000719">
    <property type="entry name" value="Prot_kinase_dom"/>
</dbReference>
<dbReference type="SMART" id="SM00220">
    <property type="entry name" value="S_TKc"/>
    <property type="match status" value="1"/>
</dbReference>
<comment type="caution">
    <text evidence="8">The sequence shown here is derived from an EMBL/GenBank/DDBJ whole genome shotgun (WGS) entry which is preliminary data.</text>
</comment>
<evidence type="ECO:0000256" key="2">
    <source>
        <dbReference type="ARBA" id="ARBA00022741"/>
    </source>
</evidence>
<evidence type="ECO:0000259" key="7">
    <source>
        <dbReference type="PROSITE" id="PS50011"/>
    </source>
</evidence>
<reference evidence="8" key="1">
    <citation type="submission" date="2023-10" db="EMBL/GenBank/DDBJ databases">
        <title>Genome assemblies of two species of porcelain crab, Petrolisthes cinctipes and Petrolisthes manimaculis (Anomura: Porcellanidae).</title>
        <authorList>
            <person name="Angst P."/>
        </authorList>
    </citation>
    <scope>NUCLEOTIDE SEQUENCE</scope>
    <source>
        <strain evidence="8">PB745_01</strain>
        <tissue evidence="8">Gill</tissue>
    </source>
</reference>
<evidence type="ECO:0000256" key="5">
    <source>
        <dbReference type="ARBA" id="ARBA00037982"/>
    </source>
</evidence>
<dbReference type="PROSITE" id="PS50011">
    <property type="entry name" value="PROTEIN_KINASE_DOM"/>
    <property type="match status" value="1"/>
</dbReference>
<dbReference type="PANTHER" id="PTHR11042">
    <property type="entry name" value="EUKARYOTIC TRANSLATION INITIATION FACTOR 2-ALPHA KINASE EIF2-ALPHA KINASE -RELATED"/>
    <property type="match status" value="1"/>
</dbReference>